<sequence length="39" mass="4156">MAAIELEGTYNVADAGILVAMTVALFVAAQLWFTRVDIA</sequence>
<protein>
    <submittedName>
        <fullName evidence="2">Uncharacterized protein</fullName>
    </submittedName>
</protein>
<name>A0A482YA21_9EURY</name>
<gene>
    <name evidence="2" type="ORF">BDK88_0213</name>
</gene>
<dbReference type="Proteomes" id="UP000291097">
    <property type="component" value="Unassembled WGS sequence"/>
</dbReference>
<evidence type="ECO:0000313" key="2">
    <source>
        <dbReference type="EMBL" id="RZV11336.1"/>
    </source>
</evidence>
<evidence type="ECO:0000256" key="1">
    <source>
        <dbReference type="SAM" id="Phobius"/>
    </source>
</evidence>
<proteinExistence type="predicted"/>
<reference evidence="2 3" key="1">
    <citation type="submission" date="2019-02" db="EMBL/GenBank/DDBJ databases">
        <title>Genomic Encyclopedia of Archaeal and Bacterial Type Strains, Phase II (KMG-II): from individual species to whole genera.</title>
        <authorList>
            <person name="Goeker M."/>
        </authorList>
    </citation>
    <scope>NUCLEOTIDE SEQUENCE [LARGE SCALE GENOMIC DNA]</scope>
    <source>
        <strain evidence="2 3">DSM 18328</strain>
    </source>
</reference>
<organism evidence="2 3">
    <name type="scientific">Natrinema hispanicum</name>
    <dbReference type="NCBI Taxonomy" id="392421"/>
    <lineage>
        <taxon>Archaea</taxon>
        <taxon>Methanobacteriati</taxon>
        <taxon>Methanobacteriota</taxon>
        <taxon>Stenosarchaea group</taxon>
        <taxon>Halobacteria</taxon>
        <taxon>Halobacteriales</taxon>
        <taxon>Natrialbaceae</taxon>
        <taxon>Natrinema</taxon>
    </lineage>
</organism>
<keyword evidence="1" id="KW-0812">Transmembrane</keyword>
<dbReference type="EMBL" id="SHMP01000003">
    <property type="protein sequence ID" value="RZV11336.1"/>
    <property type="molecule type" value="Genomic_DNA"/>
</dbReference>
<dbReference type="AlphaFoldDB" id="A0A482YA21"/>
<keyword evidence="1" id="KW-0472">Membrane</keyword>
<feature type="transmembrane region" description="Helical" evidence="1">
    <location>
        <begin position="15"/>
        <end position="33"/>
    </location>
</feature>
<accession>A0A482YA21</accession>
<keyword evidence="1" id="KW-1133">Transmembrane helix</keyword>
<comment type="caution">
    <text evidence="2">The sequence shown here is derived from an EMBL/GenBank/DDBJ whole genome shotgun (WGS) entry which is preliminary data.</text>
</comment>
<evidence type="ECO:0000313" key="3">
    <source>
        <dbReference type="Proteomes" id="UP000291097"/>
    </source>
</evidence>